<keyword evidence="1" id="KW-0472">Membrane</keyword>
<organism evidence="2 3">
    <name type="scientific">Meridianimarinicoccus marinus</name>
    <dbReference type="NCBI Taxonomy" id="3231483"/>
    <lineage>
        <taxon>Bacteria</taxon>
        <taxon>Pseudomonadati</taxon>
        <taxon>Pseudomonadota</taxon>
        <taxon>Alphaproteobacteria</taxon>
        <taxon>Rhodobacterales</taxon>
        <taxon>Paracoccaceae</taxon>
        <taxon>Meridianimarinicoccus</taxon>
    </lineage>
</organism>
<accession>A0ABV3L200</accession>
<keyword evidence="3" id="KW-1185">Reference proteome</keyword>
<dbReference type="Proteomes" id="UP001553161">
    <property type="component" value="Unassembled WGS sequence"/>
</dbReference>
<name>A0ABV3L200_9RHOB</name>
<feature type="transmembrane region" description="Helical" evidence="1">
    <location>
        <begin position="20"/>
        <end position="41"/>
    </location>
</feature>
<evidence type="ECO:0000313" key="3">
    <source>
        <dbReference type="Proteomes" id="UP001553161"/>
    </source>
</evidence>
<keyword evidence="1" id="KW-0812">Transmembrane</keyword>
<dbReference type="RefSeq" id="WP_366191137.1">
    <property type="nucleotide sequence ID" value="NZ_JBFBVU010000002.1"/>
</dbReference>
<proteinExistence type="predicted"/>
<keyword evidence="1" id="KW-1133">Transmembrane helix</keyword>
<protein>
    <submittedName>
        <fullName evidence="2">Uncharacterized protein</fullName>
    </submittedName>
</protein>
<dbReference type="EMBL" id="JBFBVU010000002">
    <property type="protein sequence ID" value="MEV8465575.1"/>
    <property type="molecule type" value="Genomic_DNA"/>
</dbReference>
<comment type="caution">
    <text evidence="2">The sequence shown here is derived from an EMBL/GenBank/DDBJ whole genome shotgun (WGS) entry which is preliminary data.</text>
</comment>
<reference evidence="2 3" key="1">
    <citation type="submission" date="2024-07" db="EMBL/GenBank/DDBJ databases">
        <authorList>
            <person name="Kang M."/>
        </authorList>
    </citation>
    <scope>NUCLEOTIDE SEQUENCE [LARGE SCALE GENOMIC DNA]</scope>
    <source>
        <strain evidence="2 3">DFM31</strain>
    </source>
</reference>
<gene>
    <name evidence="2" type="ORF">AB0T83_02110</name>
</gene>
<sequence>MIQDVRTALDRSSQTLWKDLVGVAALGVTFVSLLHLPALLATF</sequence>
<evidence type="ECO:0000313" key="2">
    <source>
        <dbReference type="EMBL" id="MEV8465575.1"/>
    </source>
</evidence>
<evidence type="ECO:0000256" key="1">
    <source>
        <dbReference type="SAM" id="Phobius"/>
    </source>
</evidence>